<dbReference type="InterPro" id="IPR003594">
    <property type="entry name" value="HATPase_dom"/>
</dbReference>
<dbReference type="InterPro" id="IPR004358">
    <property type="entry name" value="Sig_transdc_His_kin-like_C"/>
</dbReference>
<keyword evidence="4" id="KW-0547">Nucleotide-binding</keyword>
<evidence type="ECO:0000256" key="2">
    <source>
        <dbReference type="ARBA" id="ARBA00012438"/>
    </source>
</evidence>
<keyword evidence="8" id="KW-1133">Transmembrane helix</keyword>
<protein>
    <recommendedName>
        <fullName evidence="2">histidine kinase</fullName>
        <ecNumber evidence="2">2.7.13.3</ecNumber>
    </recommendedName>
</protein>
<evidence type="ECO:0000259" key="9">
    <source>
        <dbReference type="PROSITE" id="PS50109"/>
    </source>
</evidence>
<dbReference type="Pfam" id="PF02518">
    <property type="entry name" value="HATPase_c"/>
    <property type="match status" value="1"/>
</dbReference>
<keyword evidence="7" id="KW-0902">Two-component regulatory system</keyword>
<dbReference type="Proteomes" id="UP001596108">
    <property type="component" value="Unassembled WGS sequence"/>
</dbReference>
<dbReference type="PROSITE" id="PS50109">
    <property type="entry name" value="HIS_KIN"/>
    <property type="match status" value="1"/>
</dbReference>
<dbReference type="EMBL" id="JBHSNC010000056">
    <property type="protein sequence ID" value="MFC5531649.1"/>
    <property type="molecule type" value="Genomic_DNA"/>
</dbReference>
<evidence type="ECO:0000313" key="11">
    <source>
        <dbReference type="Proteomes" id="UP001596108"/>
    </source>
</evidence>
<dbReference type="SUPFAM" id="SSF55874">
    <property type="entry name" value="ATPase domain of HSP90 chaperone/DNA topoisomerase II/histidine kinase"/>
    <property type="match status" value="1"/>
</dbReference>
<keyword evidence="6" id="KW-0067">ATP-binding</keyword>
<feature type="domain" description="Histidine kinase" evidence="9">
    <location>
        <begin position="476"/>
        <end position="580"/>
    </location>
</feature>
<dbReference type="InterPro" id="IPR005467">
    <property type="entry name" value="His_kinase_dom"/>
</dbReference>
<evidence type="ECO:0000256" key="7">
    <source>
        <dbReference type="ARBA" id="ARBA00023012"/>
    </source>
</evidence>
<organism evidence="10 11">
    <name type="scientific">Cohnella yongneupensis</name>
    <dbReference type="NCBI Taxonomy" id="425006"/>
    <lineage>
        <taxon>Bacteria</taxon>
        <taxon>Bacillati</taxon>
        <taxon>Bacillota</taxon>
        <taxon>Bacilli</taxon>
        <taxon>Bacillales</taxon>
        <taxon>Paenibacillaceae</taxon>
        <taxon>Cohnella</taxon>
    </lineage>
</organism>
<dbReference type="EC" id="2.7.13.3" evidence="2"/>
<dbReference type="Gene3D" id="3.30.565.10">
    <property type="entry name" value="Histidine kinase-like ATPase, C-terminal domain"/>
    <property type="match status" value="1"/>
</dbReference>
<dbReference type="GO" id="GO:0004673">
    <property type="term" value="F:protein histidine kinase activity"/>
    <property type="evidence" value="ECO:0007669"/>
    <property type="project" value="UniProtKB-EC"/>
</dbReference>
<proteinExistence type="predicted"/>
<evidence type="ECO:0000256" key="5">
    <source>
        <dbReference type="ARBA" id="ARBA00022777"/>
    </source>
</evidence>
<dbReference type="RefSeq" id="WP_378113615.1">
    <property type="nucleotide sequence ID" value="NZ_JBHSNC010000056.1"/>
</dbReference>
<dbReference type="InterPro" id="IPR036890">
    <property type="entry name" value="HATPase_C_sf"/>
</dbReference>
<dbReference type="PANTHER" id="PTHR34220:SF7">
    <property type="entry name" value="SENSOR HISTIDINE KINASE YPDA"/>
    <property type="match status" value="1"/>
</dbReference>
<keyword evidence="11" id="KW-1185">Reference proteome</keyword>
<evidence type="ECO:0000256" key="8">
    <source>
        <dbReference type="SAM" id="Phobius"/>
    </source>
</evidence>
<gene>
    <name evidence="10" type="ORF">ACFPQ4_19720</name>
</gene>
<feature type="transmembrane region" description="Helical" evidence="8">
    <location>
        <begin position="291"/>
        <end position="314"/>
    </location>
</feature>
<reference evidence="11" key="1">
    <citation type="journal article" date="2019" name="Int. J. Syst. Evol. Microbiol.">
        <title>The Global Catalogue of Microorganisms (GCM) 10K type strain sequencing project: providing services to taxonomists for standard genome sequencing and annotation.</title>
        <authorList>
            <consortium name="The Broad Institute Genomics Platform"/>
            <consortium name="The Broad Institute Genome Sequencing Center for Infectious Disease"/>
            <person name="Wu L."/>
            <person name="Ma J."/>
        </authorList>
    </citation>
    <scope>NUCLEOTIDE SEQUENCE [LARGE SCALE GENOMIC DNA]</scope>
    <source>
        <strain evidence="11">CGMCC 1.18578</strain>
    </source>
</reference>
<dbReference type="InterPro" id="IPR010559">
    <property type="entry name" value="Sig_transdc_His_kin_internal"/>
</dbReference>
<dbReference type="PANTHER" id="PTHR34220">
    <property type="entry name" value="SENSOR HISTIDINE KINASE YPDA"/>
    <property type="match status" value="1"/>
</dbReference>
<evidence type="ECO:0000256" key="3">
    <source>
        <dbReference type="ARBA" id="ARBA00022679"/>
    </source>
</evidence>
<keyword evidence="8" id="KW-0812">Transmembrane</keyword>
<comment type="catalytic activity">
    <reaction evidence="1">
        <text>ATP + protein L-histidine = ADP + protein N-phospho-L-histidine.</text>
        <dbReference type="EC" id="2.7.13.3"/>
    </reaction>
</comment>
<name>A0ABW0R570_9BACL</name>
<dbReference type="Pfam" id="PF06580">
    <property type="entry name" value="His_kinase"/>
    <property type="match status" value="1"/>
</dbReference>
<sequence length="591" mass="67023">MAPFRFIRKMPHPFKSGTLRRTLVIYLLIACLFPPILFSAFTYSSLHSILTHKIRAGIDASLKQEATGLENVLSNLDFVSKQFALDGQTAERVNAYLNTEKLTEKADMMKEIEESLNIVNFTNPNLGLTVYYNPQATDPILFTNLAVSPDFGVSGLPPFVRYNGASYFGPHRTQYKNSTNIVFSSLREVRTDLDQSVYIYLETNYNLFHQIMNSQWYGMKVSHFLINDEGDGIYADSGEAPFDGSLLRWDMAASGDKLYKGYYLFGYESSQGWKLVTAVDQSVFNREINAWIWRMAALIIASFGFAIVLAMLIWRKVYGSLRKLNKEIVRMTGDRESPVSLTHVEEFDQLLRNFQVMKTTVNELIGEVARNERMKSQLEMEKVLSQINPHFLHNTLNTVQWLARSNGQDDIDRLLTLLVQVLHYNMGKQSLIVTVRDELGALRNYIELQSFRYEGELAFVIDVDEAALSIPIPRFILQPLVENAIYHGKSKEDGVIRIAIGMTKQGALRLEVADNGPGMDEETASRLLGKDGDRPMMGMGIGLKYVRSLLGRYYGNEDLLVIDSRLGEGTVLSVEIPNEIKEDRDDQRSTS</sequence>
<evidence type="ECO:0000256" key="1">
    <source>
        <dbReference type="ARBA" id="ARBA00000085"/>
    </source>
</evidence>
<keyword evidence="3 10" id="KW-0808">Transferase</keyword>
<dbReference type="InterPro" id="IPR050640">
    <property type="entry name" value="Bact_2-comp_sensor_kinase"/>
</dbReference>
<accession>A0ABW0R570</accession>
<dbReference type="PRINTS" id="PR00344">
    <property type="entry name" value="BCTRLSENSOR"/>
</dbReference>
<evidence type="ECO:0000256" key="6">
    <source>
        <dbReference type="ARBA" id="ARBA00022840"/>
    </source>
</evidence>
<keyword evidence="5 10" id="KW-0418">Kinase</keyword>
<evidence type="ECO:0000313" key="10">
    <source>
        <dbReference type="EMBL" id="MFC5531649.1"/>
    </source>
</evidence>
<comment type="caution">
    <text evidence="10">The sequence shown here is derived from an EMBL/GenBank/DDBJ whole genome shotgun (WGS) entry which is preliminary data.</text>
</comment>
<keyword evidence="8" id="KW-0472">Membrane</keyword>
<dbReference type="SMART" id="SM00387">
    <property type="entry name" value="HATPase_c"/>
    <property type="match status" value="1"/>
</dbReference>
<evidence type="ECO:0000256" key="4">
    <source>
        <dbReference type="ARBA" id="ARBA00022741"/>
    </source>
</evidence>
<dbReference type="Gene3D" id="6.10.340.10">
    <property type="match status" value="1"/>
</dbReference>